<organism evidence="2 3">
    <name type="scientific">Demequina activiva</name>
    <dbReference type="NCBI Taxonomy" id="1582364"/>
    <lineage>
        <taxon>Bacteria</taxon>
        <taxon>Bacillati</taxon>
        <taxon>Actinomycetota</taxon>
        <taxon>Actinomycetes</taxon>
        <taxon>Micrococcales</taxon>
        <taxon>Demequinaceae</taxon>
        <taxon>Demequina</taxon>
    </lineage>
</organism>
<accession>A0A919UFS2</accession>
<dbReference type="AlphaFoldDB" id="A0A919UFS2"/>
<reference evidence="2" key="1">
    <citation type="submission" date="2021-01" db="EMBL/GenBank/DDBJ databases">
        <title>Whole genome shotgun sequence of Demequina activiva NBRC 110675.</title>
        <authorList>
            <person name="Komaki H."/>
            <person name="Tamura T."/>
        </authorList>
    </citation>
    <scope>NUCLEOTIDE SEQUENCE</scope>
    <source>
        <strain evidence="2">NBRC 110675</strain>
    </source>
</reference>
<proteinExistence type="predicted"/>
<dbReference type="EMBL" id="BONR01000001">
    <property type="protein sequence ID" value="GIG53739.1"/>
    <property type="molecule type" value="Genomic_DNA"/>
</dbReference>
<evidence type="ECO:0000313" key="2">
    <source>
        <dbReference type="EMBL" id="GIG53739.1"/>
    </source>
</evidence>
<feature type="region of interest" description="Disordered" evidence="1">
    <location>
        <begin position="1"/>
        <end position="27"/>
    </location>
</feature>
<dbReference type="Proteomes" id="UP000652354">
    <property type="component" value="Unassembled WGS sequence"/>
</dbReference>
<comment type="caution">
    <text evidence="2">The sequence shown here is derived from an EMBL/GenBank/DDBJ whole genome shotgun (WGS) entry which is preliminary data.</text>
</comment>
<protein>
    <submittedName>
        <fullName evidence="2">Uncharacterized protein</fullName>
    </submittedName>
</protein>
<dbReference type="RefSeq" id="WP_203653170.1">
    <property type="nucleotide sequence ID" value="NZ_BONR01000001.1"/>
</dbReference>
<evidence type="ECO:0000313" key="3">
    <source>
        <dbReference type="Proteomes" id="UP000652354"/>
    </source>
</evidence>
<keyword evidence="3" id="KW-1185">Reference proteome</keyword>
<gene>
    <name evidence="2" type="ORF">Dac01nite_04910</name>
</gene>
<evidence type="ECO:0000256" key="1">
    <source>
        <dbReference type="SAM" id="MobiDB-lite"/>
    </source>
</evidence>
<name>A0A919UFS2_9MICO</name>
<sequence length="146" mass="16321">MDQSRQQEADSAALWGPDAKPQRAVDDERRVADCVQELYPSCPDGVIRAAILWPAVRHGAVRVGDLTRGGPGERMVQTLEALERAPQESEESYYGRVRSNPWALMVAHADIVVAGDPARLRTLEPHEREDEIARIDRARRELGLDD</sequence>